<evidence type="ECO:0000313" key="3">
    <source>
        <dbReference type="WBParaSite" id="maker-unitig_26939-snap-gene-0.2-mRNA-1"/>
    </source>
</evidence>
<evidence type="ECO:0000256" key="1">
    <source>
        <dbReference type="SAM" id="MobiDB-lite"/>
    </source>
</evidence>
<proteinExistence type="predicted"/>
<dbReference type="AlphaFoldDB" id="A0A1I8FB51"/>
<organism evidence="2 3">
    <name type="scientific">Macrostomum lignano</name>
    <dbReference type="NCBI Taxonomy" id="282301"/>
    <lineage>
        <taxon>Eukaryota</taxon>
        <taxon>Metazoa</taxon>
        <taxon>Spiralia</taxon>
        <taxon>Lophotrochozoa</taxon>
        <taxon>Platyhelminthes</taxon>
        <taxon>Rhabditophora</taxon>
        <taxon>Macrostomorpha</taxon>
        <taxon>Macrostomida</taxon>
        <taxon>Macrostomidae</taxon>
        <taxon>Macrostomum</taxon>
    </lineage>
</organism>
<reference evidence="3" key="1">
    <citation type="submission" date="2016-11" db="UniProtKB">
        <authorList>
            <consortium name="WormBaseParasite"/>
        </authorList>
    </citation>
    <scope>IDENTIFICATION</scope>
</reference>
<protein>
    <submittedName>
        <fullName evidence="3">Uncharacterized protein</fullName>
    </submittedName>
</protein>
<evidence type="ECO:0000313" key="2">
    <source>
        <dbReference type="Proteomes" id="UP000095280"/>
    </source>
</evidence>
<keyword evidence="2" id="KW-1185">Reference proteome</keyword>
<name>A0A1I8FB51_9PLAT</name>
<dbReference type="WBParaSite" id="maker-unitig_26939-snap-gene-0.2-mRNA-1">
    <property type="protein sequence ID" value="maker-unitig_26939-snap-gene-0.2-mRNA-1"/>
    <property type="gene ID" value="maker-unitig_26939-snap-gene-0.2"/>
</dbReference>
<dbReference type="Proteomes" id="UP000095280">
    <property type="component" value="Unplaced"/>
</dbReference>
<accession>A0A1I8FB51</accession>
<feature type="region of interest" description="Disordered" evidence="1">
    <location>
        <begin position="1"/>
        <end position="98"/>
    </location>
</feature>
<sequence length="144" mass="15071">MHHATAGCHRGRGDQAPAIGGRRLRRRGAQKLPVRYAAAGSLAGGRPRPGQKNGQNPAAAAGSRGPTGGCDGPRAARAERSETGPSSKHYRALGDPGCRGFRLRKHGLCSCSRSSRRPCSAAATRQEYDTQAGVILGHPDARLK</sequence>